<comment type="cofactor">
    <cofactor evidence="1">
        <name>pyridoxal 5'-phosphate</name>
        <dbReference type="ChEBI" id="CHEBI:597326"/>
    </cofactor>
</comment>
<dbReference type="Proteomes" id="UP000538955">
    <property type="component" value="Unassembled WGS sequence"/>
</dbReference>
<organism evidence="9 11">
    <name type="scientific">Staphylococcus capitis</name>
    <dbReference type="NCBI Taxonomy" id="29388"/>
    <lineage>
        <taxon>Bacteria</taxon>
        <taxon>Bacillati</taxon>
        <taxon>Bacillota</taxon>
        <taxon>Bacilli</taxon>
        <taxon>Bacillales</taxon>
        <taxon>Staphylococcaceae</taxon>
        <taxon>Staphylococcus</taxon>
    </lineage>
</organism>
<dbReference type="SUPFAM" id="SSF55904">
    <property type="entry name" value="Ornithine decarboxylase C-terminal domain"/>
    <property type="match status" value="1"/>
</dbReference>
<dbReference type="EMBL" id="JABBMI010000059">
    <property type="protein sequence ID" value="NMK54526.1"/>
    <property type="molecule type" value="Genomic_DNA"/>
</dbReference>
<comment type="similarity">
    <text evidence="2">Belongs to the Orn/Lys/Arg decarboxylase class-I family.</text>
</comment>
<evidence type="ECO:0000313" key="10">
    <source>
        <dbReference type="Proteomes" id="UP000538955"/>
    </source>
</evidence>
<dbReference type="InterPro" id="IPR008286">
    <property type="entry name" value="Prn/Lys/Arg_de-COase_C"/>
</dbReference>
<feature type="domain" description="Orn/Lys/Arg decarboxylases family 1 pyridoxal-P attachment site" evidence="6">
    <location>
        <begin position="7"/>
        <end position="264"/>
    </location>
</feature>
<keyword evidence="10" id="KW-1185">Reference proteome</keyword>
<evidence type="ECO:0000259" key="7">
    <source>
        <dbReference type="Pfam" id="PF03711"/>
    </source>
</evidence>
<dbReference type="PANTHER" id="PTHR43277">
    <property type="entry name" value="ARGININE DECARBOXYLASE"/>
    <property type="match status" value="1"/>
</dbReference>
<dbReference type="AlphaFoldDB" id="A0A7X9ZH46"/>
<evidence type="ECO:0000256" key="1">
    <source>
        <dbReference type="ARBA" id="ARBA00001933"/>
    </source>
</evidence>
<accession>A0A7X9ZH46</accession>
<evidence type="ECO:0000259" key="6">
    <source>
        <dbReference type="Pfam" id="PF01276"/>
    </source>
</evidence>
<keyword evidence="3" id="KW-0210">Decarboxylase</keyword>
<feature type="domain" description="Orn/Lys/Arg decarboxylase C-terminal" evidence="7">
    <location>
        <begin position="369"/>
        <end position="430"/>
    </location>
</feature>
<dbReference type="GO" id="GO:0016831">
    <property type="term" value="F:carboxy-lyase activity"/>
    <property type="evidence" value="ECO:0007669"/>
    <property type="project" value="UniProtKB-KW"/>
</dbReference>
<reference evidence="10 11" key="1">
    <citation type="submission" date="2020-04" db="EMBL/GenBank/DDBJ databases">
        <title>The Epidemiology and Molecular Characteristics of Linezolid-Resistant Staphylococcus capitis in Huashan Hospital, Shanghai.</title>
        <authorList>
            <person name="Ding L."/>
            <person name="Li P."/>
            <person name="Yang Y."/>
            <person name="Lin D."/>
            <person name="Xu X."/>
        </authorList>
    </citation>
    <scope>NUCLEOTIDE SEQUENCE [LARGE SCALE GENOMIC DNA]</scope>
    <source>
        <strain evidence="9 11">12-86</strain>
        <strain evidence="8 10">17-84</strain>
    </source>
</reference>
<dbReference type="InterPro" id="IPR052357">
    <property type="entry name" value="Orn_Lys_Arg_decarboxylase-I"/>
</dbReference>
<sequence length="447" mass="51372">MDKMEKPITNKLEELIDNKVISMHVPGHKNMTIGNLNQLKINMDMTEITGLDDMHQPEDIILESMSHFKKHDDYDAFLLINGTTSGILSVIQAFSEKKGRYLISRNVHKSVFHGLDLAKAQATFTAMHQSNLTCQYVEPILEDVIEDYKLGICTYPNYYGETFNIGNFINKLHDNGIPVLVDEAHGAHFDLEGFPISSMNYGADYVVQSYHKTLPALTMGSVLFIHKDAPLRSQVIEYLSYFQTSSPSYLVMSSLEYAQEFYNEFKSELFFEKRKHFIKVLKKKGFNIGEPDDAVKLVVSYDGFEGYDIQRWFEDHNIFVELVDEHQILLVLPLWHENDVFPFELLIKTINEMEIPERAEHAPKKLNLMLASSEYRAVHFPKVKEIAIHQAEGEVLAQHIVPYPPGIPVMFRGEVITTHMIKLLQHYSNLGIKVEGLKDQNFLVKDE</sequence>
<dbReference type="Gene3D" id="3.90.105.10">
    <property type="entry name" value="Molybdopterin biosynthesis moea protein, domain 2"/>
    <property type="match status" value="1"/>
</dbReference>
<dbReference type="Pfam" id="PF03711">
    <property type="entry name" value="OKR_DC_1_C"/>
    <property type="match status" value="1"/>
</dbReference>
<dbReference type="InterPro" id="IPR000310">
    <property type="entry name" value="Orn/Lys/Arg_deCO2ase_major_dom"/>
</dbReference>
<keyword evidence="9" id="KW-0808">Transferase</keyword>
<dbReference type="SUPFAM" id="SSF53383">
    <property type="entry name" value="PLP-dependent transferases"/>
    <property type="match status" value="1"/>
</dbReference>
<dbReference type="InterPro" id="IPR015421">
    <property type="entry name" value="PyrdxlP-dep_Trfase_major"/>
</dbReference>
<keyword evidence="5" id="KW-0456">Lyase</keyword>
<evidence type="ECO:0000313" key="8">
    <source>
        <dbReference type="EMBL" id="NMK54526.1"/>
    </source>
</evidence>
<dbReference type="InterPro" id="IPR036633">
    <property type="entry name" value="Prn/Lys/Arg_de-COase_C_sf"/>
</dbReference>
<evidence type="ECO:0000256" key="2">
    <source>
        <dbReference type="ARBA" id="ARBA00010671"/>
    </source>
</evidence>
<gene>
    <name evidence="9" type="ORF">HHM13_04555</name>
    <name evidence="8" type="ORF">HHM24_07145</name>
</gene>
<keyword evidence="9" id="KW-0032">Aminotransferase</keyword>
<dbReference type="InterPro" id="IPR015424">
    <property type="entry name" value="PyrdxlP-dep_Trfase"/>
</dbReference>
<name>A0A7X9ZH46_STACP</name>
<proteinExistence type="inferred from homology"/>
<protein>
    <submittedName>
        <fullName evidence="9">Aminotransferase class I/II-fold pyridoxal phosphate-dependent enzyme</fullName>
    </submittedName>
</protein>
<evidence type="ECO:0000256" key="4">
    <source>
        <dbReference type="ARBA" id="ARBA00022898"/>
    </source>
</evidence>
<comment type="caution">
    <text evidence="9">The sequence shown here is derived from an EMBL/GenBank/DDBJ whole genome shotgun (WGS) entry which is preliminary data.</text>
</comment>
<evidence type="ECO:0000313" key="11">
    <source>
        <dbReference type="Proteomes" id="UP000550736"/>
    </source>
</evidence>
<dbReference type="Gene3D" id="3.40.640.10">
    <property type="entry name" value="Type I PLP-dependent aspartate aminotransferase-like (Major domain)"/>
    <property type="match status" value="1"/>
</dbReference>
<evidence type="ECO:0000313" key="9">
    <source>
        <dbReference type="EMBL" id="NMK97365.1"/>
    </source>
</evidence>
<keyword evidence="4" id="KW-0663">Pyridoxal phosphate</keyword>
<dbReference type="PANTHER" id="PTHR43277:SF3">
    <property type="entry name" value="DECARBOXYLASE, PUTATIVE-RELATED"/>
    <property type="match status" value="1"/>
</dbReference>
<dbReference type="Proteomes" id="UP000550736">
    <property type="component" value="Unassembled WGS sequence"/>
</dbReference>
<dbReference type="EMBL" id="JABBLX010000009">
    <property type="protein sequence ID" value="NMK97365.1"/>
    <property type="molecule type" value="Genomic_DNA"/>
</dbReference>
<dbReference type="GO" id="GO:0008483">
    <property type="term" value="F:transaminase activity"/>
    <property type="evidence" value="ECO:0007669"/>
    <property type="project" value="UniProtKB-KW"/>
</dbReference>
<evidence type="ECO:0000256" key="3">
    <source>
        <dbReference type="ARBA" id="ARBA00022793"/>
    </source>
</evidence>
<dbReference type="Pfam" id="PF01276">
    <property type="entry name" value="OKR_DC_1"/>
    <property type="match status" value="1"/>
</dbReference>
<evidence type="ECO:0000256" key="5">
    <source>
        <dbReference type="ARBA" id="ARBA00023239"/>
    </source>
</evidence>